<dbReference type="GO" id="GO:0039693">
    <property type="term" value="P:viral DNA genome replication"/>
    <property type="evidence" value="ECO:0007669"/>
    <property type="project" value="UniProtKB-KW"/>
</dbReference>
<evidence type="ECO:0000313" key="5">
    <source>
        <dbReference type="Proteomes" id="UP000505087"/>
    </source>
</evidence>
<dbReference type="Gene3D" id="1.20.1060.10">
    <property type="entry name" value="Taq DNA Polymerase, Chain T, domain 4"/>
    <property type="match status" value="1"/>
</dbReference>
<accession>A0A6S4PDC3</accession>
<dbReference type="InterPro" id="IPR043502">
    <property type="entry name" value="DNA/RNA_pol_sf"/>
</dbReference>
<evidence type="ECO:0000259" key="3">
    <source>
        <dbReference type="SMART" id="SM00482"/>
    </source>
</evidence>
<name>A0A6S4PDC3_9CAUD</name>
<dbReference type="GeneID" id="55412187"/>
<dbReference type="KEGG" id="vg:55412187"/>
<dbReference type="PANTHER" id="PTHR10133">
    <property type="entry name" value="DNA POLYMERASE I"/>
    <property type="match status" value="1"/>
</dbReference>
<evidence type="ECO:0000256" key="1">
    <source>
        <dbReference type="ARBA" id="ARBA00022705"/>
    </source>
</evidence>
<dbReference type="Gene3D" id="3.30.70.370">
    <property type="match status" value="2"/>
</dbReference>
<protein>
    <submittedName>
        <fullName evidence="4">DNA polymerase I (TIGR00593)</fullName>
    </submittedName>
</protein>
<proteinExistence type="predicted"/>
<dbReference type="GO" id="GO:0006302">
    <property type="term" value="P:double-strand break repair"/>
    <property type="evidence" value="ECO:0007669"/>
    <property type="project" value="TreeGrafter"/>
</dbReference>
<dbReference type="InterPro" id="IPR001098">
    <property type="entry name" value="DNA-dir_DNA_pol_A_palm_dom"/>
</dbReference>
<keyword evidence="2" id="KW-1194">Viral DNA replication</keyword>
<dbReference type="SUPFAM" id="SSF56672">
    <property type="entry name" value="DNA/RNA polymerases"/>
    <property type="match status" value="1"/>
</dbReference>
<dbReference type="PANTHER" id="PTHR10133:SF27">
    <property type="entry name" value="DNA POLYMERASE NU"/>
    <property type="match status" value="1"/>
</dbReference>
<organism evidence="4 5">
    <name type="scientific">uncultured phage_MedDCM-OCT-S28-C3</name>
    <dbReference type="NCBI Taxonomy" id="2740802"/>
    <lineage>
        <taxon>Viruses</taxon>
        <taxon>Duplodnaviria</taxon>
        <taxon>Heunggongvirae</taxon>
        <taxon>Uroviricota</taxon>
        <taxon>Caudoviricetes</taxon>
        <taxon>Autographivirales</taxon>
        <taxon>Pedosvirus</taxon>
        <taxon>Pedosvirus S28C3</taxon>
    </lineage>
</organism>
<dbReference type="GO" id="GO:0003887">
    <property type="term" value="F:DNA-directed DNA polymerase activity"/>
    <property type="evidence" value="ECO:0007669"/>
    <property type="project" value="InterPro"/>
</dbReference>
<dbReference type="GO" id="GO:0006261">
    <property type="term" value="P:DNA-templated DNA replication"/>
    <property type="evidence" value="ECO:0007669"/>
    <property type="project" value="InterPro"/>
</dbReference>
<keyword evidence="1" id="KW-0235">DNA replication</keyword>
<dbReference type="Pfam" id="PF00476">
    <property type="entry name" value="DNA_pol_A"/>
    <property type="match status" value="1"/>
</dbReference>
<dbReference type="RefSeq" id="YP_009778056.1">
    <property type="nucleotide sequence ID" value="NC_047710.1"/>
</dbReference>
<dbReference type="EMBL" id="AP013539">
    <property type="protein sequence ID" value="BAQ93998.1"/>
    <property type="molecule type" value="Genomic_DNA"/>
</dbReference>
<feature type="domain" description="DNA-directed DNA polymerase family A palm" evidence="3">
    <location>
        <begin position="195"/>
        <end position="385"/>
    </location>
</feature>
<dbReference type="Proteomes" id="UP000505087">
    <property type="component" value="Segment"/>
</dbReference>
<evidence type="ECO:0000313" key="4">
    <source>
        <dbReference type="EMBL" id="BAQ93998.1"/>
    </source>
</evidence>
<keyword evidence="5" id="KW-1185">Reference proteome</keyword>
<sequence>MRPLPPLPDWCTLEHQVAQILTQQELHGWYFDERAAWKLSSSLRRELEETCRLLQDRHPFYPRSEFTPKANNRRYGYIAGATFTRTTELNPVSRDHIAWCLQWHYKWEPTQKTKTGKVLIDETVLKEVAASGITIAEDFLKCLTITKKLGMISEGMNAWLKLCTSANRIHHHCSVATNTHRCAHRKPNLSQVPSDHDCRQLFTASPGKVMVGADLSGIELRMLAHYLAKYDEGRYADILLNGDIHQVNADKIGISRREVKTVTYAFLYGAGDAKIGLSFDSTLKANAAKRKGSEIREAFVSAIDGLAELLKSIKRSSQKGFVKSIDGRPIKVDSKHKALNYLLQSGAGVVAKRWMVLTHESLKDIDCHQLAFIHDELQYETHPKNAKYLSSCLLESARRAGEYYNLRIPIAAEAKEGHSWADVH</sequence>
<evidence type="ECO:0000256" key="2">
    <source>
        <dbReference type="ARBA" id="ARBA00023109"/>
    </source>
</evidence>
<dbReference type="SMART" id="SM00482">
    <property type="entry name" value="POLAc"/>
    <property type="match status" value="1"/>
</dbReference>
<reference evidence="4 5" key="1">
    <citation type="journal article" date="2013" name="PLoS Genet.">
        <title>Expanding the Marine Virosphere Using Metagenomics.</title>
        <authorList>
            <person name="Mizuno C.M."/>
            <person name="Rodriguez-Valera F."/>
            <person name="Kimes N.E."/>
            <person name="Ghai R."/>
        </authorList>
    </citation>
    <scope>NUCLEOTIDE SEQUENCE [LARGE SCALE GENOMIC DNA]</scope>
    <source>
        <strain evidence="4">UvMED-CGR-U-MedDCM-OCT-S28-C3</strain>
    </source>
</reference>
<dbReference type="InterPro" id="IPR002298">
    <property type="entry name" value="DNA_polymerase_A"/>
</dbReference>
<dbReference type="GO" id="GO:0003677">
    <property type="term" value="F:DNA binding"/>
    <property type="evidence" value="ECO:0007669"/>
    <property type="project" value="InterPro"/>
</dbReference>